<dbReference type="InterPro" id="IPR011639">
    <property type="entry name" value="MethylTrfase_TaqI-like_dom"/>
</dbReference>
<evidence type="ECO:0000256" key="2">
    <source>
        <dbReference type="ARBA" id="ARBA00022603"/>
    </source>
</evidence>
<name>A0A4V2PUQ6_9PAST</name>
<evidence type="ECO:0000313" key="7">
    <source>
        <dbReference type="EMBL" id="TCK70661.1"/>
    </source>
</evidence>
<protein>
    <recommendedName>
        <fullName evidence="1">site-specific DNA-methyltransferase (adenine-specific)</fullName>
        <ecNumber evidence="1">2.1.1.72</ecNumber>
    </recommendedName>
</protein>
<proteinExistence type="predicted"/>
<dbReference type="PANTHER" id="PTHR33841:SF4">
    <property type="entry name" value="RESTRICTION MODIFICATION SYSTEM DNA SPECIFICITY DOMAIN"/>
    <property type="match status" value="1"/>
</dbReference>
<keyword evidence="2" id="KW-0489">Methyltransferase</keyword>
<organism evidence="7 8">
    <name type="scientific">Lonepinella koalarum</name>
    <dbReference type="NCBI Taxonomy" id="53417"/>
    <lineage>
        <taxon>Bacteria</taxon>
        <taxon>Pseudomonadati</taxon>
        <taxon>Pseudomonadota</taxon>
        <taxon>Gammaproteobacteria</taxon>
        <taxon>Pasteurellales</taxon>
        <taxon>Pasteurellaceae</taxon>
        <taxon>Lonepinella</taxon>
    </lineage>
</organism>
<dbReference type="SUPFAM" id="SSF53335">
    <property type="entry name" value="S-adenosyl-L-methionine-dependent methyltransferases"/>
    <property type="match status" value="1"/>
</dbReference>
<gene>
    <name evidence="7" type="ORF">EV692_0950</name>
</gene>
<comment type="catalytic activity">
    <reaction evidence="5">
        <text>a 2'-deoxyadenosine in DNA + S-adenosyl-L-methionine = an N(6)-methyl-2'-deoxyadenosine in DNA + S-adenosyl-L-homocysteine + H(+)</text>
        <dbReference type="Rhea" id="RHEA:15197"/>
        <dbReference type="Rhea" id="RHEA-COMP:12418"/>
        <dbReference type="Rhea" id="RHEA-COMP:12419"/>
        <dbReference type="ChEBI" id="CHEBI:15378"/>
        <dbReference type="ChEBI" id="CHEBI:57856"/>
        <dbReference type="ChEBI" id="CHEBI:59789"/>
        <dbReference type="ChEBI" id="CHEBI:90615"/>
        <dbReference type="ChEBI" id="CHEBI:90616"/>
        <dbReference type="EC" id="2.1.1.72"/>
    </reaction>
</comment>
<dbReference type="PRINTS" id="PR00507">
    <property type="entry name" value="N12N6MTFRASE"/>
</dbReference>
<dbReference type="PROSITE" id="PS00092">
    <property type="entry name" value="N6_MTASE"/>
    <property type="match status" value="1"/>
</dbReference>
<keyword evidence="3" id="KW-0808">Transferase</keyword>
<dbReference type="GO" id="GO:0006304">
    <property type="term" value="P:DNA modification"/>
    <property type="evidence" value="ECO:0007669"/>
    <property type="project" value="InterPro"/>
</dbReference>
<dbReference type="GO" id="GO:0009007">
    <property type="term" value="F:site-specific DNA-methyltransferase (adenine-specific) activity"/>
    <property type="evidence" value="ECO:0007669"/>
    <property type="project" value="UniProtKB-EC"/>
</dbReference>
<dbReference type="PANTHER" id="PTHR33841">
    <property type="entry name" value="DNA METHYLTRANSFERASE YEEA-RELATED"/>
    <property type="match status" value="1"/>
</dbReference>
<evidence type="ECO:0000259" key="6">
    <source>
        <dbReference type="Pfam" id="PF07669"/>
    </source>
</evidence>
<dbReference type="Gene3D" id="3.40.50.150">
    <property type="entry name" value="Vaccinia Virus protein VP39"/>
    <property type="match status" value="1"/>
</dbReference>
<keyword evidence="4" id="KW-0949">S-adenosyl-L-methionine</keyword>
<evidence type="ECO:0000256" key="5">
    <source>
        <dbReference type="ARBA" id="ARBA00047942"/>
    </source>
</evidence>
<keyword evidence="8" id="KW-1185">Reference proteome</keyword>
<evidence type="ECO:0000256" key="1">
    <source>
        <dbReference type="ARBA" id="ARBA00011900"/>
    </source>
</evidence>
<comment type="caution">
    <text evidence="7">The sequence shown here is derived from an EMBL/GenBank/DDBJ whole genome shotgun (WGS) entry which is preliminary data.</text>
</comment>
<dbReference type="InterPro" id="IPR002052">
    <property type="entry name" value="DNA_methylase_N6_adenine_CS"/>
</dbReference>
<dbReference type="RefSeq" id="WP_132301034.1">
    <property type="nucleotide sequence ID" value="NZ_CP170642.1"/>
</dbReference>
<dbReference type="InterPro" id="IPR050953">
    <property type="entry name" value="N4_N6_ade-DNA_methylase"/>
</dbReference>
<dbReference type="Proteomes" id="UP000295496">
    <property type="component" value="Unassembled WGS sequence"/>
</dbReference>
<feature type="domain" description="Type II methyltransferase M.TaqI-like" evidence="6">
    <location>
        <begin position="462"/>
        <end position="716"/>
    </location>
</feature>
<evidence type="ECO:0000313" key="8">
    <source>
        <dbReference type="Proteomes" id="UP000295496"/>
    </source>
</evidence>
<accession>A0A4V2PUQ6</accession>
<dbReference type="AlphaFoldDB" id="A0A4V2PUQ6"/>
<reference evidence="7 8" key="1">
    <citation type="submission" date="2019-03" db="EMBL/GenBank/DDBJ databases">
        <title>Genomic Encyclopedia of Type Strains, Phase IV (KMG-IV): sequencing the most valuable type-strain genomes for metagenomic binning, comparative biology and taxonomic classification.</title>
        <authorList>
            <person name="Goeker M."/>
        </authorList>
    </citation>
    <scope>NUCLEOTIDE SEQUENCE [LARGE SCALE GENOMIC DNA]</scope>
    <source>
        <strain evidence="7 8">DSM 10053</strain>
    </source>
</reference>
<dbReference type="GO" id="GO:0003676">
    <property type="term" value="F:nucleic acid binding"/>
    <property type="evidence" value="ECO:0007669"/>
    <property type="project" value="InterPro"/>
</dbReference>
<dbReference type="EMBL" id="SMGJ01000002">
    <property type="protein sequence ID" value="TCK70661.1"/>
    <property type="molecule type" value="Genomic_DNA"/>
</dbReference>
<dbReference type="Pfam" id="PF07669">
    <property type="entry name" value="Eco57I"/>
    <property type="match status" value="1"/>
</dbReference>
<sequence>MNTYDLERVFSNERFQYELNKVVIDVKEQALIAPNEKTIETKFDNLLYKLFDEFFKPLGYEYRPIKEQSIAQPTSNLSLKTTRVDTALENVLIEFKQPKTLYSQKAKEKAFQQTLDYITNINRDGVIKTFAIATDGMVCAVFTIDSKGEIRSEQYTDITYEHYERLIKAIVGLNQKTFDSSALINDFAPINNAPIRNLAILLYETINNSATTKTQMLLSEWKSLFKLSHDDHSQQKDIIKRKESLGDYLGLFLTTRESEYNALFALQTAYSILIKLIAFKVVSQIKFDDSLVSYTELLNAESNALQSKMVELESGSIIRDYGIQNLLEGDFFSWYSTSSQWTNEIAEQIKLIILKLNKYTTFDFFNSQLQAKDFFKNLYQTVMPSPVRHALGEYYTPYWLSEHVVNKSLDFYNLNSNKKWRSLDPTCGSGTFITALINAIISSLPKKDMDKGDILREITSRVVGIDLNPLAVLTARVNYFLNISPFITFDSEIEIPIYSGDSAYTPEIVTIDKINFIKYSLDTNLPNHNQEDMTFPVYFPEAGLRNLKKFSRCMIEVELDILSQNIDIVYTRLMTLVPDELKDKSIISEKIYDLAYHFVRFEKKQWNGIWARIITNYLTTSKIGLFDIIVGNPPWVDWKNLPSQYREKIKSLQITKTIFSGDVRTGGINLNIAALITNVVASNWLHQEGVMGMLMPNTFLVQKTYEGYRNLLLSDGKKAYFLGFDDWSKAGNPFDGVTQKFYTYYFSKNKQDYAQGLTIDRYVRDNNVNTNVERLDVNQSFIKYKGIALQGNEKTTNFSLLYSDSKSCTLNLDNIKLISANCSDYIGREGVEVYPLELMLYEFVENGKNTDNCVTLKNGQFPKSKFKVSPMRIFVEKKYLRPLVRGVDIIPFHVDSQYIVPFAYDEQDSKRVAITLQKLRETSSLLFKHFLNHQAMFESQNAYSKKIINGGVVPFYSMARVGDYTFAPYHVAFRDNTKNVACVVHQIPMPWGEQRSPVFQNHAVTISQRPDGSYISLDEAYYIAGIINCDIVCDYVKMSSDLRSLPIRPRYQIPLYGLNQVKIHQQAITAFSKQAHIHYTNVEIVNKIKQKITEHYLLMLNILANI</sequence>
<dbReference type="GO" id="GO:0032259">
    <property type="term" value="P:methylation"/>
    <property type="evidence" value="ECO:0007669"/>
    <property type="project" value="UniProtKB-KW"/>
</dbReference>
<dbReference type="EC" id="2.1.1.72" evidence="1"/>
<dbReference type="InterPro" id="IPR029063">
    <property type="entry name" value="SAM-dependent_MTases_sf"/>
</dbReference>
<evidence type="ECO:0000256" key="3">
    <source>
        <dbReference type="ARBA" id="ARBA00022679"/>
    </source>
</evidence>
<evidence type="ECO:0000256" key="4">
    <source>
        <dbReference type="ARBA" id="ARBA00022691"/>
    </source>
</evidence>